<dbReference type="InterPro" id="IPR036038">
    <property type="entry name" value="Aminotransferase-like"/>
</dbReference>
<evidence type="ECO:0000313" key="2">
    <source>
        <dbReference type="EMBL" id="MBA8812634.1"/>
    </source>
</evidence>
<dbReference type="EMBL" id="BJUV01000004">
    <property type="protein sequence ID" value="GEK82353.1"/>
    <property type="molecule type" value="Genomic_DNA"/>
</dbReference>
<dbReference type="GO" id="GO:0016829">
    <property type="term" value="F:lyase activity"/>
    <property type="evidence" value="ECO:0007669"/>
    <property type="project" value="UniProtKB-KW"/>
</dbReference>
<evidence type="ECO:0000313" key="4">
    <source>
        <dbReference type="Proteomes" id="UP000522688"/>
    </source>
</evidence>
<organism evidence="2 4">
    <name type="scientific">Frigoribacterium faeni</name>
    <dbReference type="NCBI Taxonomy" id="145483"/>
    <lineage>
        <taxon>Bacteria</taxon>
        <taxon>Bacillati</taxon>
        <taxon>Actinomycetota</taxon>
        <taxon>Actinomycetes</taxon>
        <taxon>Micrococcales</taxon>
        <taxon>Microbacteriaceae</taxon>
        <taxon>Frigoribacterium</taxon>
    </lineage>
</organism>
<dbReference type="Proteomes" id="UP000522688">
    <property type="component" value="Unassembled WGS sequence"/>
</dbReference>
<comment type="caution">
    <text evidence="2">The sequence shown here is derived from an EMBL/GenBank/DDBJ whole genome shotgun (WGS) entry which is preliminary data.</text>
</comment>
<protein>
    <submittedName>
        <fullName evidence="2">Branched-subunit amino acid aminotransferase/4-amino-4-deoxychorismate lyase</fullName>
    </submittedName>
</protein>
<evidence type="ECO:0000313" key="1">
    <source>
        <dbReference type="EMBL" id="GEK82353.1"/>
    </source>
</evidence>
<reference evidence="2 4" key="2">
    <citation type="submission" date="2020-07" db="EMBL/GenBank/DDBJ databases">
        <title>Sequencing the genomes of 1000 actinobacteria strains.</title>
        <authorList>
            <person name="Klenk H.-P."/>
        </authorList>
    </citation>
    <scope>NUCLEOTIDE SEQUENCE [LARGE SCALE GENOMIC DNA]</scope>
    <source>
        <strain evidence="2 4">DSM 10309</strain>
    </source>
</reference>
<keyword evidence="2" id="KW-0456">Lyase</keyword>
<gene>
    <name evidence="2" type="ORF">FB463_000858</name>
    <name evidence="1" type="ORF">FFA01_06620</name>
</gene>
<dbReference type="EMBL" id="JACGWW010000001">
    <property type="protein sequence ID" value="MBA8812634.1"/>
    <property type="molecule type" value="Genomic_DNA"/>
</dbReference>
<dbReference type="GO" id="GO:0008483">
    <property type="term" value="F:transaminase activity"/>
    <property type="evidence" value="ECO:0007669"/>
    <property type="project" value="UniProtKB-KW"/>
</dbReference>
<accession>A0A7W3JGY1</accession>
<dbReference type="InterPro" id="IPR043132">
    <property type="entry name" value="BCAT-like_C"/>
</dbReference>
<dbReference type="InterPro" id="IPR001544">
    <property type="entry name" value="Aminotrans_IV"/>
</dbReference>
<dbReference type="Gene3D" id="3.20.10.10">
    <property type="entry name" value="D-amino Acid Aminotransferase, subunit A, domain 2"/>
    <property type="match status" value="1"/>
</dbReference>
<name>A0A7W3JGY1_9MICO</name>
<dbReference type="Proteomes" id="UP000321154">
    <property type="component" value="Unassembled WGS sequence"/>
</dbReference>
<dbReference type="Pfam" id="PF01063">
    <property type="entry name" value="Aminotran_4"/>
    <property type="match status" value="1"/>
</dbReference>
<evidence type="ECO:0000313" key="3">
    <source>
        <dbReference type="Proteomes" id="UP000321154"/>
    </source>
</evidence>
<proteinExistence type="predicted"/>
<keyword evidence="2" id="KW-0808">Transferase</keyword>
<dbReference type="RefSeq" id="WP_146852967.1">
    <property type="nucleotide sequence ID" value="NZ_BAAAHR010000002.1"/>
</dbReference>
<dbReference type="SUPFAM" id="SSF56752">
    <property type="entry name" value="D-aminoacid aminotransferase-like PLP-dependent enzymes"/>
    <property type="match status" value="1"/>
</dbReference>
<keyword evidence="2" id="KW-0032">Aminotransferase</keyword>
<sequence length="285" mass="30213">MSSPTTFRWIDGGLVAGPGADGADPAAGRLLVADSWLVDDGLVRALDVHRDRFADSVAAALGEAAPTADAADGADGRLDVDAFWSAAVARLPRTGAWFPRVELVSGAGRDGRDDGPPELRLLLRPAPALTRSVVLATAPHDPRTRPTVKGPDLRALGRLREDVGPLGADEAVLLDPDGHVVDGAWSSIVWWRGDALCLPADDLPRLPGVTVRTLATLAAVLGVDVLHERTTPAELDGFEIWTTSALQGIRIVTDWVDGPTPAEQPGRFALWRSRLEALRRPLADA</sequence>
<reference evidence="1 3" key="1">
    <citation type="submission" date="2019-07" db="EMBL/GenBank/DDBJ databases">
        <title>Whole genome shotgun sequence of Frigoribacterium faeni NBRC 103066.</title>
        <authorList>
            <person name="Hosoyama A."/>
            <person name="Uohara A."/>
            <person name="Ohji S."/>
            <person name="Ichikawa N."/>
        </authorList>
    </citation>
    <scope>NUCLEOTIDE SEQUENCE [LARGE SCALE GENOMIC DNA]</scope>
    <source>
        <strain evidence="1 3">NBRC 103066</strain>
    </source>
</reference>
<dbReference type="OrthoDB" id="4570776at2"/>
<keyword evidence="3" id="KW-1185">Reference proteome</keyword>
<dbReference type="AlphaFoldDB" id="A0A7W3JGY1"/>